<feature type="compositionally biased region" description="Pro residues" evidence="1">
    <location>
        <begin position="589"/>
        <end position="603"/>
    </location>
</feature>
<reference evidence="2" key="1">
    <citation type="submission" date="2019-03" db="EMBL/GenBank/DDBJ databases">
        <title>Long read genome sequence of the mycoparasitic Pythium oligandrum ATCC 38472 isolated from sugarbeet rhizosphere.</title>
        <authorList>
            <person name="Gaulin E."/>
        </authorList>
    </citation>
    <scope>NUCLEOTIDE SEQUENCE</scope>
    <source>
        <strain evidence="2">ATCC 38472_TT</strain>
    </source>
</reference>
<dbReference type="EMBL" id="SPLM01000002">
    <property type="protein sequence ID" value="TMW68300.1"/>
    <property type="molecule type" value="Genomic_DNA"/>
</dbReference>
<gene>
    <name evidence="2" type="ORF">Poli38472_005768</name>
</gene>
<protein>
    <submittedName>
        <fullName evidence="2">Uncharacterized protein</fullName>
    </submittedName>
</protein>
<evidence type="ECO:0000256" key="1">
    <source>
        <dbReference type="SAM" id="MobiDB-lite"/>
    </source>
</evidence>
<keyword evidence="3" id="KW-1185">Reference proteome</keyword>
<comment type="caution">
    <text evidence="2">The sequence shown here is derived from an EMBL/GenBank/DDBJ whole genome shotgun (WGS) entry which is preliminary data.</text>
</comment>
<name>A0A8K1CTB0_PYTOL</name>
<organism evidence="2 3">
    <name type="scientific">Pythium oligandrum</name>
    <name type="common">Mycoparasitic fungus</name>
    <dbReference type="NCBI Taxonomy" id="41045"/>
    <lineage>
        <taxon>Eukaryota</taxon>
        <taxon>Sar</taxon>
        <taxon>Stramenopiles</taxon>
        <taxon>Oomycota</taxon>
        <taxon>Peronosporomycetes</taxon>
        <taxon>Pythiales</taxon>
        <taxon>Pythiaceae</taxon>
        <taxon>Pythium</taxon>
    </lineage>
</organism>
<dbReference type="AlphaFoldDB" id="A0A8K1CTB0"/>
<sequence length="633" mass="67897">MVPVTVGGAVVSSSTSFEAVVYKPDSGDGKQGKLQLTATVYYKDTPITTATKTFTIPKESMRLTAEITDWPFASDSNLLALEMTVSGQRALLLDSVLPVPLSNPKVTEDGETMLKTLTFESGMFLDASLGVTMDGVAKSMPIDVPTDSSKILRKFAKFATKTVCDLALRYEEPVTVVSFESDKDPDGNALIPTVAKFKKGMVTIQFCPNGDCEDGPFVTLTPYIFEERQPASASGGDDVVRRALDLNEDDDGALKFTAEITNWPFAADDNYLALYTLTSGKREPLIKDVTPTYLSNPTLTDKEGDPNTKIVVFDSGMFMDMPLGVTMDGANKQVTVDVPTGTSDIVWKFSTFATKAVYDPVLRYEKPTTVVSFKKGPDGKASISTEASFMKGMATIQFCPTGACANGPYITLMPSRFEEMQPVAGGVAAKSVFDTFNLNEDDSVQWKDAVDLMVNNELVASTTSFEAAVYMFHDDESTIAKLKLTATVYYKETTVTNAGQSLTRTRRSPGEELDPPTIATKPGDTNTKIVAIGGGIYMDVPLGVLDGSNKALKADVVSDTSSIKWMFTKFATKATYDPVLRYVAPTPAPLLPPPPPAPVPVPGPTKGATPAPTPAAPVKSSTSPLMLAISLSH</sequence>
<evidence type="ECO:0000313" key="3">
    <source>
        <dbReference type="Proteomes" id="UP000794436"/>
    </source>
</evidence>
<feature type="region of interest" description="Disordered" evidence="1">
    <location>
        <begin position="589"/>
        <end position="622"/>
    </location>
</feature>
<feature type="region of interest" description="Disordered" evidence="1">
    <location>
        <begin position="504"/>
        <end position="524"/>
    </location>
</feature>
<proteinExistence type="predicted"/>
<dbReference type="OrthoDB" id="167659at2759"/>
<accession>A0A8K1CTB0</accession>
<dbReference type="Proteomes" id="UP000794436">
    <property type="component" value="Unassembled WGS sequence"/>
</dbReference>
<evidence type="ECO:0000313" key="2">
    <source>
        <dbReference type="EMBL" id="TMW68300.1"/>
    </source>
</evidence>